<name>A0A420HT01_9PEZI</name>
<dbReference type="OrthoDB" id="1894652at2759"/>
<evidence type="ECO:0000313" key="2">
    <source>
        <dbReference type="EMBL" id="RKF60564.1"/>
    </source>
</evidence>
<comment type="caution">
    <text evidence="2">The sequence shown here is derived from an EMBL/GenBank/DDBJ whole genome shotgun (WGS) entry which is preliminary data.</text>
</comment>
<keyword evidence="1" id="KW-0732">Signal</keyword>
<dbReference type="EMBL" id="MCFK01004975">
    <property type="protein sequence ID" value="RKF60564.1"/>
    <property type="molecule type" value="Genomic_DNA"/>
</dbReference>
<dbReference type="PANTHER" id="PTHR39219:SF1">
    <property type="entry name" value="ER MEMBRANE PROTEIN COMPLEX SUBUNIT 10"/>
    <property type="match status" value="1"/>
</dbReference>
<evidence type="ECO:0000256" key="1">
    <source>
        <dbReference type="SAM" id="SignalP"/>
    </source>
</evidence>
<proteinExistence type="predicted"/>
<dbReference type="AlphaFoldDB" id="A0A420HT01"/>
<accession>A0A420HT01</accession>
<gene>
    <name evidence="2" type="ORF">OnM2_049041</name>
</gene>
<feature type="chain" id="PRO_5018981545" evidence="1">
    <location>
        <begin position="23"/>
        <end position="200"/>
    </location>
</feature>
<protein>
    <submittedName>
        <fullName evidence="2">Uncharacterized protein</fullName>
    </submittedName>
</protein>
<dbReference type="Proteomes" id="UP000286134">
    <property type="component" value="Unassembled WGS sequence"/>
</dbReference>
<feature type="signal peptide" evidence="1">
    <location>
        <begin position="1"/>
        <end position="22"/>
    </location>
</feature>
<organism evidence="2 3">
    <name type="scientific">Erysiphe neolycopersici</name>
    <dbReference type="NCBI Taxonomy" id="212602"/>
    <lineage>
        <taxon>Eukaryota</taxon>
        <taxon>Fungi</taxon>
        <taxon>Dikarya</taxon>
        <taxon>Ascomycota</taxon>
        <taxon>Pezizomycotina</taxon>
        <taxon>Leotiomycetes</taxon>
        <taxon>Erysiphales</taxon>
        <taxon>Erysiphaceae</taxon>
        <taxon>Erysiphe</taxon>
    </lineage>
</organism>
<dbReference type="STRING" id="212602.A0A420HT01"/>
<sequence length="200" mass="22679">MKITSLHATFFIWAITAQSTRKTEVIYLEPIDFSNYYQPTKLATISYDPFILDTEFSSYETPILSELFPDDHPEPNIKYFRVGIYDVTTASWTSSTTLTSVETFAKGYSPTFTVNFNQEGTIDSVSVKAYRIDAGATRNFGPKIKVMRMINGPKPYLNKPVILKEGKVEVPVPEKSFLQKYWWLIAAALMLIVSTKGDTD</sequence>
<reference evidence="2 3" key="1">
    <citation type="journal article" date="2018" name="BMC Genomics">
        <title>Comparative genome analyses reveal sequence features reflecting distinct modes of host-adaptation between dicot and monocot powdery mildew.</title>
        <authorList>
            <person name="Wu Y."/>
            <person name="Ma X."/>
            <person name="Pan Z."/>
            <person name="Kale S.D."/>
            <person name="Song Y."/>
            <person name="King H."/>
            <person name="Zhang Q."/>
            <person name="Presley C."/>
            <person name="Deng X."/>
            <person name="Wei C.I."/>
            <person name="Xiao S."/>
        </authorList>
    </citation>
    <scope>NUCLEOTIDE SEQUENCE [LARGE SCALE GENOMIC DNA]</scope>
    <source>
        <strain evidence="2">UMSG2</strain>
    </source>
</reference>
<keyword evidence="3" id="KW-1185">Reference proteome</keyword>
<evidence type="ECO:0000313" key="3">
    <source>
        <dbReference type="Proteomes" id="UP000286134"/>
    </source>
</evidence>
<dbReference type="PANTHER" id="PTHR39219">
    <property type="entry name" value="ER MEMBRANE PROTEIN COMPLEX SUBUNIT 10"/>
    <property type="match status" value="1"/>
</dbReference>
<dbReference type="Pfam" id="PF21203">
    <property type="entry name" value="ECM10"/>
    <property type="match status" value="1"/>
</dbReference>